<accession>A0A9D2IL32</accession>
<comment type="subcellular location">
    <subcellularLocation>
        <location evidence="1 7 8">Cytoplasm</location>
    </subcellularLocation>
</comment>
<proteinExistence type="inferred from homology"/>
<dbReference type="InterPro" id="IPR036565">
    <property type="entry name" value="Mur-like_cat_sf"/>
</dbReference>
<sequence length="458" mass="49824">MKKAVILGGGESGCGSAVLAKAKGWKVFLTDRGTIAPKYLELLDRYGIDYEQGAHTESSILDADLAIKSPGIPDTAPIVVKLHEQGIPVISEIEFAGRYTKGRTICITGSNGKTTTTTLLGRILQAAGYDSAVGGNIGESFAYTVATTDKAWYVLELSSFQLDGIETFRPDIAVLTNITPDHLDRYGYVFQNYIDSKFRIIRNQRPEDYFIYDIDNPVVSREVALRTPALRMLPFAAQHPYGIGTDTSAFDRPGAFLTDGDHFRASVGDRTVTIDIRRMGIKGIHNTYNAMAAALAALAAGVEPAVIADTLYTFEGVEHRMEFAGCVNGVTYINDSKGTNVDSTWYALDSMRTPTVWIAGGTDKGNDYETLKPLAREKVKALVCMGVDNAKLIASFTGVVPAVYDTHSLADTMRICAEIATEGDTVLLSPACASFDLFKNYEDRGRQFKAAVQALQKR</sequence>
<keyword evidence="7 8" id="KW-0132">Cell division</keyword>
<dbReference type="Pfam" id="PF08245">
    <property type="entry name" value="Mur_ligase_M"/>
    <property type="match status" value="1"/>
</dbReference>
<dbReference type="NCBIfam" id="TIGR01087">
    <property type="entry name" value="murD"/>
    <property type="match status" value="1"/>
</dbReference>
<dbReference type="GO" id="GO:0008764">
    <property type="term" value="F:UDP-N-acetylmuramoylalanine-D-glutamate ligase activity"/>
    <property type="evidence" value="ECO:0007669"/>
    <property type="project" value="UniProtKB-UniRule"/>
</dbReference>
<dbReference type="Pfam" id="PF02875">
    <property type="entry name" value="Mur_ligase_C"/>
    <property type="match status" value="1"/>
</dbReference>
<dbReference type="Proteomes" id="UP000824014">
    <property type="component" value="Unassembled WGS sequence"/>
</dbReference>
<keyword evidence="3 7" id="KW-0963">Cytoplasm</keyword>
<evidence type="ECO:0000259" key="10">
    <source>
        <dbReference type="Pfam" id="PF08245"/>
    </source>
</evidence>
<dbReference type="SUPFAM" id="SSF53623">
    <property type="entry name" value="MurD-like peptide ligases, catalytic domain"/>
    <property type="match status" value="1"/>
</dbReference>
<dbReference type="GO" id="GO:0005524">
    <property type="term" value="F:ATP binding"/>
    <property type="evidence" value="ECO:0007669"/>
    <property type="project" value="UniProtKB-UniRule"/>
</dbReference>
<dbReference type="Gene3D" id="3.40.1190.10">
    <property type="entry name" value="Mur-like, catalytic domain"/>
    <property type="match status" value="1"/>
</dbReference>
<dbReference type="GO" id="GO:0051301">
    <property type="term" value="P:cell division"/>
    <property type="evidence" value="ECO:0007669"/>
    <property type="project" value="UniProtKB-KW"/>
</dbReference>
<dbReference type="SUPFAM" id="SSF51984">
    <property type="entry name" value="MurCD N-terminal domain"/>
    <property type="match status" value="1"/>
</dbReference>
<evidence type="ECO:0000256" key="2">
    <source>
        <dbReference type="ARBA" id="ARBA00004752"/>
    </source>
</evidence>
<dbReference type="InterPro" id="IPR005762">
    <property type="entry name" value="MurD"/>
</dbReference>
<dbReference type="InterPro" id="IPR013221">
    <property type="entry name" value="Mur_ligase_cen"/>
</dbReference>
<comment type="catalytic activity">
    <reaction evidence="7 8">
        <text>UDP-N-acetyl-alpha-D-muramoyl-L-alanine + D-glutamate + ATP = UDP-N-acetyl-alpha-D-muramoyl-L-alanyl-D-glutamate + ADP + phosphate + H(+)</text>
        <dbReference type="Rhea" id="RHEA:16429"/>
        <dbReference type="ChEBI" id="CHEBI:15378"/>
        <dbReference type="ChEBI" id="CHEBI:29986"/>
        <dbReference type="ChEBI" id="CHEBI:30616"/>
        <dbReference type="ChEBI" id="CHEBI:43474"/>
        <dbReference type="ChEBI" id="CHEBI:83898"/>
        <dbReference type="ChEBI" id="CHEBI:83900"/>
        <dbReference type="ChEBI" id="CHEBI:456216"/>
        <dbReference type="EC" id="6.3.2.9"/>
    </reaction>
</comment>
<dbReference type="PANTHER" id="PTHR43692">
    <property type="entry name" value="UDP-N-ACETYLMURAMOYLALANINE--D-GLUTAMATE LIGASE"/>
    <property type="match status" value="1"/>
</dbReference>
<evidence type="ECO:0000313" key="11">
    <source>
        <dbReference type="EMBL" id="HIZ14836.1"/>
    </source>
</evidence>
<evidence type="ECO:0000313" key="12">
    <source>
        <dbReference type="Proteomes" id="UP000824014"/>
    </source>
</evidence>
<protein>
    <recommendedName>
        <fullName evidence="7 8">UDP-N-acetylmuramoylalanine--D-glutamate ligase</fullName>
        <ecNumber evidence="7 8">6.3.2.9</ecNumber>
    </recommendedName>
    <alternativeName>
        <fullName evidence="7">D-glutamic acid-adding enzyme</fullName>
    </alternativeName>
    <alternativeName>
        <fullName evidence="7">UDP-N-acetylmuramoyl-L-alanyl-D-glutamate synthetase</fullName>
    </alternativeName>
</protein>
<comment type="pathway">
    <text evidence="2 7 8">Cell wall biogenesis; peptidoglycan biosynthesis.</text>
</comment>
<feature type="domain" description="Mur ligase C-terminal" evidence="9">
    <location>
        <begin position="319"/>
        <end position="432"/>
    </location>
</feature>
<gene>
    <name evidence="7 11" type="primary">murD</name>
    <name evidence="11" type="ORF">H9816_02830</name>
</gene>
<dbReference type="AlphaFoldDB" id="A0A9D2IL32"/>
<keyword evidence="7 8" id="KW-0573">Peptidoglycan synthesis</keyword>
<evidence type="ECO:0000256" key="5">
    <source>
        <dbReference type="ARBA" id="ARBA00022741"/>
    </source>
</evidence>
<dbReference type="InterPro" id="IPR004101">
    <property type="entry name" value="Mur_ligase_C"/>
</dbReference>
<evidence type="ECO:0000259" key="9">
    <source>
        <dbReference type="Pfam" id="PF02875"/>
    </source>
</evidence>
<dbReference type="InterPro" id="IPR036615">
    <property type="entry name" value="Mur_ligase_C_dom_sf"/>
</dbReference>
<dbReference type="GO" id="GO:0009252">
    <property type="term" value="P:peptidoglycan biosynthetic process"/>
    <property type="evidence" value="ECO:0007669"/>
    <property type="project" value="UniProtKB-UniRule"/>
</dbReference>
<comment type="caution">
    <text evidence="11">The sequence shown here is derived from an EMBL/GenBank/DDBJ whole genome shotgun (WGS) entry which is preliminary data.</text>
</comment>
<dbReference type="EMBL" id="DXCC01000007">
    <property type="protein sequence ID" value="HIZ14836.1"/>
    <property type="molecule type" value="Genomic_DNA"/>
</dbReference>
<reference evidence="11" key="1">
    <citation type="journal article" date="2021" name="PeerJ">
        <title>Extensive microbial diversity within the chicken gut microbiome revealed by metagenomics and culture.</title>
        <authorList>
            <person name="Gilroy R."/>
            <person name="Ravi A."/>
            <person name="Getino M."/>
            <person name="Pursley I."/>
            <person name="Horton D.L."/>
            <person name="Alikhan N.F."/>
            <person name="Baker D."/>
            <person name="Gharbi K."/>
            <person name="Hall N."/>
            <person name="Watson M."/>
            <person name="Adriaenssens E.M."/>
            <person name="Foster-Nyarko E."/>
            <person name="Jarju S."/>
            <person name="Secka A."/>
            <person name="Antonio M."/>
            <person name="Oren A."/>
            <person name="Chaudhuri R.R."/>
            <person name="La Ragione R."/>
            <person name="Hildebrand F."/>
            <person name="Pallen M.J."/>
        </authorList>
    </citation>
    <scope>NUCLEOTIDE SEQUENCE</scope>
    <source>
        <strain evidence="11">ChiHjej11B10-19426</strain>
    </source>
</reference>
<evidence type="ECO:0000256" key="3">
    <source>
        <dbReference type="ARBA" id="ARBA00022490"/>
    </source>
</evidence>
<dbReference type="GO" id="GO:0005737">
    <property type="term" value="C:cytoplasm"/>
    <property type="evidence" value="ECO:0007669"/>
    <property type="project" value="UniProtKB-SubCell"/>
</dbReference>
<dbReference type="Gene3D" id="3.40.50.720">
    <property type="entry name" value="NAD(P)-binding Rossmann-like Domain"/>
    <property type="match status" value="1"/>
</dbReference>
<keyword evidence="5 7" id="KW-0547">Nucleotide-binding</keyword>
<feature type="binding site" evidence="7">
    <location>
        <begin position="109"/>
        <end position="115"/>
    </location>
    <ligand>
        <name>ATP</name>
        <dbReference type="ChEBI" id="CHEBI:30616"/>
    </ligand>
</feature>
<dbReference type="SUPFAM" id="SSF53244">
    <property type="entry name" value="MurD-like peptide ligases, peptide-binding domain"/>
    <property type="match status" value="1"/>
</dbReference>
<evidence type="ECO:0000256" key="7">
    <source>
        <dbReference type="HAMAP-Rule" id="MF_00639"/>
    </source>
</evidence>
<evidence type="ECO:0000256" key="6">
    <source>
        <dbReference type="ARBA" id="ARBA00022840"/>
    </source>
</evidence>
<dbReference type="HAMAP" id="MF_00639">
    <property type="entry name" value="MurD"/>
    <property type="match status" value="1"/>
</dbReference>
<keyword evidence="7 8" id="KW-0133">Cell shape</keyword>
<dbReference type="EC" id="6.3.2.9" evidence="7 8"/>
<evidence type="ECO:0000256" key="1">
    <source>
        <dbReference type="ARBA" id="ARBA00004496"/>
    </source>
</evidence>
<keyword evidence="6 7" id="KW-0067">ATP-binding</keyword>
<dbReference type="GO" id="GO:0071555">
    <property type="term" value="P:cell wall organization"/>
    <property type="evidence" value="ECO:0007669"/>
    <property type="project" value="UniProtKB-KW"/>
</dbReference>
<keyword evidence="4 7" id="KW-0436">Ligase</keyword>
<dbReference type="PANTHER" id="PTHR43692:SF1">
    <property type="entry name" value="UDP-N-ACETYLMURAMOYLALANINE--D-GLUTAMATE LIGASE"/>
    <property type="match status" value="1"/>
</dbReference>
<evidence type="ECO:0000256" key="4">
    <source>
        <dbReference type="ARBA" id="ARBA00022598"/>
    </source>
</evidence>
<dbReference type="Pfam" id="PF21377">
    <property type="entry name" value="MurD_N"/>
    <property type="match status" value="1"/>
</dbReference>
<organism evidence="11 12">
    <name type="scientific">Candidatus Tidjanibacter faecipullorum</name>
    <dbReference type="NCBI Taxonomy" id="2838766"/>
    <lineage>
        <taxon>Bacteria</taxon>
        <taxon>Pseudomonadati</taxon>
        <taxon>Bacteroidota</taxon>
        <taxon>Bacteroidia</taxon>
        <taxon>Bacteroidales</taxon>
        <taxon>Rikenellaceae</taxon>
        <taxon>Tidjanibacter</taxon>
    </lineage>
</organism>
<name>A0A9D2IL32_9BACT</name>
<keyword evidence="7 8" id="KW-0961">Cell wall biogenesis/degradation</keyword>
<dbReference type="Gene3D" id="3.90.190.20">
    <property type="entry name" value="Mur ligase, C-terminal domain"/>
    <property type="match status" value="1"/>
</dbReference>
<comment type="function">
    <text evidence="7 8">Cell wall formation. Catalyzes the addition of glutamate to the nucleotide precursor UDP-N-acetylmuramoyl-L-alanine (UMA).</text>
</comment>
<reference evidence="11" key="2">
    <citation type="submission" date="2021-04" db="EMBL/GenBank/DDBJ databases">
        <authorList>
            <person name="Gilroy R."/>
        </authorList>
    </citation>
    <scope>NUCLEOTIDE SEQUENCE</scope>
    <source>
        <strain evidence="11">ChiHjej11B10-19426</strain>
    </source>
</reference>
<evidence type="ECO:0000256" key="8">
    <source>
        <dbReference type="RuleBase" id="RU003664"/>
    </source>
</evidence>
<keyword evidence="7 8" id="KW-0131">Cell cycle</keyword>
<feature type="domain" description="Mur ligase central" evidence="10">
    <location>
        <begin position="107"/>
        <end position="297"/>
    </location>
</feature>
<comment type="similarity">
    <text evidence="7">Belongs to the MurCDEF family.</text>
</comment>
<dbReference type="GO" id="GO:0008360">
    <property type="term" value="P:regulation of cell shape"/>
    <property type="evidence" value="ECO:0007669"/>
    <property type="project" value="UniProtKB-KW"/>
</dbReference>